<proteinExistence type="predicted"/>
<organism evidence="2 3">
    <name type="scientific">Eptatretus burgeri</name>
    <name type="common">Inshore hagfish</name>
    <dbReference type="NCBI Taxonomy" id="7764"/>
    <lineage>
        <taxon>Eukaryota</taxon>
        <taxon>Metazoa</taxon>
        <taxon>Chordata</taxon>
        <taxon>Craniata</taxon>
        <taxon>Vertebrata</taxon>
        <taxon>Cyclostomata</taxon>
        <taxon>Myxini</taxon>
        <taxon>Myxiniformes</taxon>
        <taxon>Myxinidae</taxon>
        <taxon>Eptatretinae</taxon>
        <taxon>Eptatretus</taxon>
    </lineage>
</organism>
<dbReference type="Pfam" id="PF13516">
    <property type="entry name" value="LRR_6"/>
    <property type="match status" value="2"/>
</dbReference>
<dbReference type="InterPro" id="IPR006553">
    <property type="entry name" value="Leu-rich_rpt_Cys-con_subtyp"/>
</dbReference>
<keyword evidence="3" id="KW-1185">Reference proteome</keyword>
<keyword evidence="1" id="KW-0472">Membrane</keyword>
<dbReference type="AlphaFoldDB" id="A0A8C4WVF8"/>
<sequence length="346" mass="37832">MAPFPDEVDVFTTPHGRMKHLVQLYLAVCVLICKLFWCVFIKSLSYFTFFIYQVQRILTLCPNLEYLDLTQTRIGETAFKSLGAGATLWNLKHLDLSGCDLIGDCALRYLSQGLGFSASCANILANLGPYGMQKTAFSSQSIVDVTCGRPCAALCKAMLCTPAAPILAFCAREHLDIEEVALCRSLLAHGHPPGSKSDHLRCFLEAAADCCAPGDCVHTLCRARTWISEHSSIHNRCLYKDSAARTVPKGRLLEFLSLSGCYRLTDEGLRYVCLVLRGGLPNIHHLDLSGCRFVTGDGLHDLVAVCPSLNPDHFYYCDYISGPHSALASGCQNLQCGSRACCCSGE</sequence>
<feature type="transmembrane region" description="Helical" evidence="1">
    <location>
        <begin position="24"/>
        <end position="52"/>
    </location>
</feature>
<accession>A0A8C4WVF8</accession>
<evidence type="ECO:0000313" key="3">
    <source>
        <dbReference type="Proteomes" id="UP000694388"/>
    </source>
</evidence>
<dbReference type="GO" id="GO:0005737">
    <property type="term" value="C:cytoplasm"/>
    <property type="evidence" value="ECO:0007669"/>
    <property type="project" value="TreeGrafter"/>
</dbReference>
<dbReference type="Gene3D" id="3.80.10.10">
    <property type="entry name" value="Ribonuclease Inhibitor"/>
    <property type="match status" value="2"/>
</dbReference>
<dbReference type="SUPFAM" id="SSF52047">
    <property type="entry name" value="RNI-like"/>
    <property type="match status" value="1"/>
</dbReference>
<protein>
    <submittedName>
        <fullName evidence="2">Uncharacterized protein</fullName>
    </submittedName>
</protein>
<keyword evidence="1" id="KW-1133">Transmembrane helix</keyword>
<reference evidence="2" key="1">
    <citation type="submission" date="2025-08" db="UniProtKB">
        <authorList>
            <consortium name="Ensembl"/>
        </authorList>
    </citation>
    <scope>IDENTIFICATION</scope>
</reference>
<dbReference type="GeneTree" id="ENSGT00390000006172"/>
<evidence type="ECO:0000256" key="1">
    <source>
        <dbReference type="SAM" id="Phobius"/>
    </source>
</evidence>
<dbReference type="InterPro" id="IPR050648">
    <property type="entry name" value="F-box_LRR-repeat"/>
</dbReference>
<dbReference type="Ensembl" id="ENSEBUT00000014189.1">
    <property type="protein sequence ID" value="ENSEBUP00000013613.1"/>
    <property type="gene ID" value="ENSEBUG00000008584.1"/>
</dbReference>
<dbReference type="SMART" id="SM00367">
    <property type="entry name" value="LRR_CC"/>
    <property type="match status" value="4"/>
</dbReference>
<dbReference type="Proteomes" id="UP000694388">
    <property type="component" value="Unplaced"/>
</dbReference>
<reference evidence="2" key="2">
    <citation type="submission" date="2025-09" db="UniProtKB">
        <authorList>
            <consortium name="Ensembl"/>
        </authorList>
    </citation>
    <scope>IDENTIFICATION</scope>
</reference>
<evidence type="ECO:0000313" key="2">
    <source>
        <dbReference type="Ensembl" id="ENSEBUP00000013613.1"/>
    </source>
</evidence>
<dbReference type="InterPro" id="IPR001611">
    <property type="entry name" value="Leu-rich_rpt"/>
</dbReference>
<keyword evidence="1" id="KW-0812">Transmembrane</keyword>
<name>A0A8C4WVF8_EPTBU</name>
<dbReference type="InterPro" id="IPR032675">
    <property type="entry name" value="LRR_dom_sf"/>
</dbReference>
<dbReference type="PANTHER" id="PTHR13382">
    <property type="entry name" value="MITOCHONDRIAL ATP SYNTHASE COUPLING FACTOR B"/>
    <property type="match status" value="1"/>
</dbReference>